<dbReference type="PROSITE" id="PS00018">
    <property type="entry name" value="EF_HAND_1"/>
    <property type="match status" value="1"/>
</dbReference>
<dbReference type="SMART" id="SM00280">
    <property type="entry name" value="KAZAL"/>
    <property type="match status" value="1"/>
</dbReference>
<feature type="region of interest" description="Disordered" evidence="8">
    <location>
        <begin position="51"/>
        <end position="75"/>
    </location>
</feature>
<evidence type="ECO:0000256" key="4">
    <source>
        <dbReference type="ARBA" id="ARBA00022729"/>
    </source>
</evidence>
<dbReference type="InterPro" id="IPR003645">
    <property type="entry name" value="Fol_N"/>
</dbReference>
<evidence type="ECO:0000313" key="10">
    <source>
        <dbReference type="EMBL" id="KAG2465441.1"/>
    </source>
</evidence>
<dbReference type="InterPro" id="IPR018247">
    <property type="entry name" value="EF_Hand_1_Ca_BS"/>
</dbReference>
<keyword evidence="3" id="KW-0479">Metal-binding</keyword>
<dbReference type="GO" id="GO:0005509">
    <property type="term" value="F:calcium ion binding"/>
    <property type="evidence" value="ECO:0007669"/>
    <property type="project" value="InterPro"/>
</dbReference>
<dbReference type="EMBL" id="JAATIS010001721">
    <property type="protein sequence ID" value="KAG2465441.1"/>
    <property type="molecule type" value="Genomic_DNA"/>
</dbReference>
<feature type="domain" description="Kazal-like" evidence="9">
    <location>
        <begin position="262"/>
        <end position="302"/>
    </location>
</feature>
<dbReference type="Proteomes" id="UP000886611">
    <property type="component" value="Unassembled WGS sequence"/>
</dbReference>
<evidence type="ECO:0000313" key="11">
    <source>
        <dbReference type="Proteomes" id="UP000886611"/>
    </source>
</evidence>
<dbReference type="Gene3D" id="1.10.238.10">
    <property type="entry name" value="EF-hand"/>
    <property type="match status" value="1"/>
</dbReference>
<evidence type="ECO:0000256" key="2">
    <source>
        <dbReference type="ARBA" id="ARBA00022525"/>
    </source>
</evidence>
<dbReference type="GO" id="GO:0005518">
    <property type="term" value="F:collagen binding"/>
    <property type="evidence" value="ECO:0007669"/>
    <property type="project" value="TreeGrafter"/>
</dbReference>
<dbReference type="SUPFAM" id="SSF100895">
    <property type="entry name" value="Kazal-type serine protease inhibitors"/>
    <property type="match status" value="1"/>
</dbReference>
<dbReference type="PROSITE" id="PS51465">
    <property type="entry name" value="KAZAL_2"/>
    <property type="match status" value="1"/>
</dbReference>
<protein>
    <submittedName>
        <fullName evidence="10">SPRC protein</fullName>
    </submittedName>
</protein>
<dbReference type="PANTHER" id="PTHR13866">
    <property type="entry name" value="SPARC OSTEONECTIN"/>
    <property type="match status" value="1"/>
</dbReference>
<reference evidence="10 11" key="1">
    <citation type="journal article" date="2021" name="Cell">
        <title>Tracing the genetic footprints of vertebrate landing in non-teleost ray-finned fishes.</title>
        <authorList>
            <person name="Bi X."/>
            <person name="Wang K."/>
            <person name="Yang L."/>
            <person name="Pan H."/>
            <person name="Jiang H."/>
            <person name="Wei Q."/>
            <person name="Fang M."/>
            <person name="Yu H."/>
            <person name="Zhu C."/>
            <person name="Cai Y."/>
            <person name="He Y."/>
            <person name="Gan X."/>
            <person name="Zeng H."/>
            <person name="Yu D."/>
            <person name="Zhu Y."/>
            <person name="Jiang H."/>
            <person name="Qiu Q."/>
            <person name="Yang H."/>
            <person name="Zhang Y.E."/>
            <person name="Wang W."/>
            <person name="Zhu M."/>
            <person name="He S."/>
            <person name="Zhang G."/>
        </authorList>
    </citation>
    <scope>NUCLEOTIDE SEQUENCE [LARGE SCALE GENOMIC DNA]</scope>
    <source>
        <strain evidence="10">Bchr_013</strain>
    </source>
</reference>
<dbReference type="Pfam" id="PF09289">
    <property type="entry name" value="FOLN"/>
    <property type="match status" value="1"/>
</dbReference>
<evidence type="ECO:0000256" key="7">
    <source>
        <dbReference type="ARBA" id="ARBA00023180"/>
    </source>
</evidence>
<evidence type="ECO:0000256" key="3">
    <source>
        <dbReference type="ARBA" id="ARBA00022723"/>
    </source>
</evidence>
<dbReference type="GO" id="GO:0050840">
    <property type="term" value="F:extracellular matrix binding"/>
    <property type="evidence" value="ECO:0007669"/>
    <property type="project" value="TreeGrafter"/>
</dbReference>
<dbReference type="PANTHER" id="PTHR13866:SF26">
    <property type="entry name" value="SPARC"/>
    <property type="match status" value="1"/>
</dbReference>
<dbReference type="Gene3D" id="3.30.60.30">
    <property type="match status" value="1"/>
</dbReference>
<keyword evidence="4" id="KW-0732">Signal</keyword>
<keyword evidence="5" id="KW-0106">Calcium</keyword>
<keyword evidence="6" id="KW-1015">Disulfide bond</keyword>
<proteinExistence type="predicted"/>
<dbReference type="AlphaFoldDB" id="A0A8X7XC70"/>
<dbReference type="Pfam" id="PF07648">
    <property type="entry name" value="Kazal_2"/>
    <property type="match status" value="1"/>
</dbReference>
<dbReference type="InterPro" id="IPR019577">
    <property type="entry name" value="SPARC/Testican_Ca-bd-dom"/>
</dbReference>
<evidence type="ECO:0000259" key="9">
    <source>
        <dbReference type="PROSITE" id="PS51465"/>
    </source>
</evidence>
<dbReference type="Pfam" id="PF10591">
    <property type="entry name" value="SPARC_Ca_bdg"/>
    <property type="match status" value="2"/>
</dbReference>
<comment type="caution">
    <text evidence="10">The sequence shown here is derived from an EMBL/GenBank/DDBJ whole genome shotgun (WGS) entry which is preliminary data.</text>
</comment>
<dbReference type="InterPro" id="IPR036058">
    <property type="entry name" value="Kazal_dom_sf"/>
</dbReference>
<evidence type="ECO:0000256" key="1">
    <source>
        <dbReference type="ARBA" id="ARBA00004498"/>
    </source>
</evidence>
<sequence length="505" mass="58057">MGKCGGSKRNSTSSLPSFFQAYLPHRHHPHQPHHQLPCQLTFEKQAINRFTGSTRKGTRKKRNTSGNNVEKLGGLPSLKELLKGRSLRGDSESVEDGGVLQRRRRGLAPSLRPEIQRREFMNRNGDLIDLLKTAESLEIAKIKVDQDFKMDSNPPEYDAAGDSWEQYFNDNNEYQVDEFINPCENYHCPRGKVCAVSKDNKPKCICQDPSTCLQPAAQAELQLLMNAYRVVIMDQVCLPQRVTIVRHHYGPTVQLIAFSFQVCGTDNRTYESSCHLFTAKCFSEGAQRRPGLHLDYLGACRYIAPCQDHELAQFSLHIKNWLKEVLVHLYEYDLKNPGFLTKKQRIIVKKIYDLQRQLKVGAYTSSWRRSTFETNYLMHVYPVHWQFGQLDQKPADGSVSSKLTKHLEIGSPHSYLSHSELAPLRTSLIPMDHCTSRFFRECDLNRDRRVSLKEWCSCFGTRNELLVLWRQSASNKEEEEEELRTTERVGGVGVLLFFVVVTFQL</sequence>
<dbReference type="SMART" id="SM00274">
    <property type="entry name" value="FOLN"/>
    <property type="match status" value="1"/>
</dbReference>
<evidence type="ECO:0000256" key="5">
    <source>
        <dbReference type="ARBA" id="ARBA00022837"/>
    </source>
</evidence>
<keyword evidence="7" id="KW-0325">Glycoprotein</keyword>
<keyword evidence="2" id="KW-0964">Secreted</keyword>
<accession>A0A8X7XC70</accession>
<feature type="non-terminal residue" evidence="10">
    <location>
        <position position="505"/>
    </location>
</feature>
<dbReference type="GO" id="GO:0005615">
    <property type="term" value="C:extracellular space"/>
    <property type="evidence" value="ECO:0007669"/>
    <property type="project" value="TreeGrafter"/>
</dbReference>
<evidence type="ECO:0000256" key="6">
    <source>
        <dbReference type="ARBA" id="ARBA00023157"/>
    </source>
</evidence>
<keyword evidence="11" id="KW-1185">Reference proteome</keyword>
<dbReference type="InterPro" id="IPR011992">
    <property type="entry name" value="EF-hand-dom_pair"/>
</dbReference>
<name>A0A8X7XC70_POLSE</name>
<comment type="subcellular location">
    <subcellularLocation>
        <location evidence="1">Secreted</location>
        <location evidence="1">Extracellular space</location>
        <location evidence="1">Extracellular matrix</location>
    </subcellularLocation>
</comment>
<dbReference type="InterPro" id="IPR015369">
    <property type="entry name" value="Follistatin/Osteonectin_EGF"/>
</dbReference>
<evidence type="ECO:0000256" key="8">
    <source>
        <dbReference type="SAM" id="MobiDB-lite"/>
    </source>
</evidence>
<feature type="non-terminal residue" evidence="10">
    <location>
        <position position="1"/>
    </location>
</feature>
<gene>
    <name evidence="10" type="primary">Sparc_1</name>
    <name evidence="10" type="ORF">GTO96_0016094</name>
</gene>
<dbReference type="InterPro" id="IPR002350">
    <property type="entry name" value="Kazal_dom"/>
</dbReference>
<dbReference type="SUPFAM" id="SSF57196">
    <property type="entry name" value="EGF/Laminin"/>
    <property type="match status" value="1"/>
</dbReference>
<dbReference type="SUPFAM" id="SSF47473">
    <property type="entry name" value="EF-hand"/>
    <property type="match status" value="1"/>
</dbReference>
<organism evidence="10 11">
    <name type="scientific">Polypterus senegalus</name>
    <name type="common">Senegal bichir</name>
    <dbReference type="NCBI Taxonomy" id="55291"/>
    <lineage>
        <taxon>Eukaryota</taxon>
        <taxon>Metazoa</taxon>
        <taxon>Chordata</taxon>
        <taxon>Craniata</taxon>
        <taxon>Vertebrata</taxon>
        <taxon>Euteleostomi</taxon>
        <taxon>Actinopterygii</taxon>
        <taxon>Polypteriformes</taxon>
        <taxon>Polypteridae</taxon>
        <taxon>Polypterus</taxon>
    </lineage>
</organism>